<organism evidence="1 2">
    <name type="scientific">Hibiscus sabdariffa</name>
    <name type="common">roselle</name>
    <dbReference type="NCBI Taxonomy" id="183260"/>
    <lineage>
        <taxon>Eukaryota</taxon>
        <taxon>Viridiplantae</taxon>
        <taxon>Streptophyta</taxon>
        <taxon>Embryophyta</taxon>
        <taxon>Tracheophyta</taxon>
        <taxon>Spermatophyta</taxon>
        <taxon>Magnoliopsida</taxon>
        <taxon>eudicotyledons</taxon>
        <taxon>Gunneridae</taxon>
        <taxon>Pentapetalae</taxon>
        <taxon>rosids</taxon>
        <taxon>malvids</taxon>
        <taxon>Malvales</taxon>
        <taxon>Malvaceae</taxon>
        <taxon>Malvoideae</taxon>
        <taxon>Hibiscus</taxon>
    </lineage>
</organism>
<sequence length="73" mass="8111">MVSPDSTEKKIADIKSISQQPADVDHEFSELTGKRRSSPAAADFINRNFHGYGSLVLNLYRLSTSTIPSEKWA</sequence>
<dbReference type="Proteomes" id="UP001472677">
    <property type="component" value="Unassembled WGS sequence"/>
</dbReference>
<proteinExistence type="predicted"/>
<comment type="caution">
    <text evidence="1">The sequence shown here is derived from an EMBL/GenBank/DDBJ whole genome shotgun (WGS) entry which is preliminary data.</text>
</comment>
<gene>
    <name evidence="1" type="ORF">V6N12_029797</name>
</gene>
<reference evidence="1 2" key="1">
    <citation type="journal article" date="2024" name="G3 (Bethesda)">
        <title>Genome assembly of Hibiscus sabdariffa L. provides insights into metabolisms of medicinal natural products.</title>
        <authorList>
            <person name="Kim T."/>
        </authorList>
    </citation>
    <scope>NUCLEOTIDE SEQUENCE [LARGE SCALE GENOMIC DNA]</scope>
    <source>
        <strain evidence="1">TK-2024</strain>
        <tissue evidence="1">Old leaves</tissue>
    </source>
</reference>
<protein>
    <submittedName>
        <fullName evidence="1">Uncharacterized protein</fullName>
    </submittedName>
</protein>
<dbReference type="EMBL" id="JBBPBM010000041">
    <property type="protein sequence ID" value="KAK8524946.1"/>
    <property type="molecule type" value="Genomic_DNA"/>
</dbReference>
<evidence type="ECO:0000313" key="2">
    <source>
        <dbReference type="Proteomes" id="UP001472677"/>
    </source>
</evidence>
<keyword evidence="2" id="KW-1185">Reference proteome</keyword>
<name>A0ABR2CX59_9ROSI</name>
<accession>A0ABR2CX59</accession>
<evidence type="ECO:0000313" key="1">
    <source>
        <dbReference type="EMBL" id="KAK8524946.1"/>
    </source>
</evidence>